<dbReference type="RefSeq" id="WP_192909670.1">
    <property type="nucleotide sequence ID" value="NZ_BJFL01000027.1"/>
</dbReference>
<name>A0A4D4JFK9_9PSEU</name>
<comment type="caution">
    <text evidence="1">The sequence shown here is derived from an EMBL/GenBank/DDBJ whole genome shotgun (WGS) entry which is preliminary data.</text>
</comment>
<dbReference type="AlphaFoldDB" id="A0A4D4JFK9"/>
<dbReference type="EMBL" id="BJFL01000027">
    <property type="protein sequence ID" value="GDY32663.1"/>
    <property type="molecule type" value="Genomic_DNA"/>
</dbReference>
<keyword evidence="2" id="KW-1185">Reference proteome</keyword>
<accession>A0A4D4JFK9</accession>
<evidence type="ECO:0000313" key="2">
    <source>
        <dbReference type="Proteomes" id="UP000298860"/>
    </source>
</evidence>
<gene>
    <name evidence="1" type="ORF">GTS_42960</name>
</gene>
<proteinExistence type="predicted"/>
<sequence length="132" mass="14311">MTTSSSGQPGADTESALRRLVLRGFRFLHPRDGAGELVAVIGVRAHHHVIDVVRLHAEDDAVANRIPASEIDVLAPRRTLWQVSGRAADVLADLLALPDDYPAGEPAGREQAHAACWAPVATGRLLWATRRW</sequence>
<dbReference type="Proteomes" id="UP000298860">
    <property type="component" value="Unassembled WGS sequence"/>
</dbReference>
<reference evidence="2" key="1">
    <citation type="submission" date="2019-04" db="EMBL/GenBank/DDBJ databases">
        <title>Draft genome sequence of Pseudonocardiaceae bacterium SL3-2-4.</title>
        <authorList>
            <person name="Ningsih F."/>
            <person name="Yokota A."/>
            <person name="Sakai Y."/>
            <person name="Nanatani K."/>
            <person name="Yabe S."/>
            <person name="Oetari A."/>
            <person name="Sjamsuridzal W."/>
        </authorList>
    </citation>
    <scope>NUCLEOTIDE SEQUENCE [LARGE SCALE GENOMIC DNA]</scope>
    <source>
        <strain evidence="2">SL3-2-4</strain>
    </source>
</reference>
<protein>
    <submittedName>
        <fullName evidence="1">Uncharacterized protein</fullName>
    </submittedName>
</protein>
<organism evidence="1 2">
    <name type="scientific">Gandjariella thermophila</name>
    <dbReference type="NCBI Taxonomy" id="1931992"/>
    <lineage>
        <taxon>Bacteria</taxon>
        <taxon>Bacillati</taxon>
        <taxon>Actinomycetota</taxon>
        <taxon>Actinomycetes</taxon>
        <taxon>Pseudonocardiales</taxon>
        <taxon>Pseudonocardiaceae</taxon>
        <taxon>Gandjariella</taxon>
    </lineage>
</organism>
<evidence type="ECO:0000313" key="1">
    <source>
        <dbReference type="EMBL" id="GDY32663.1"/>
    </source>
</evidence>